<dbReference type="EMBL" id="CP001958">
    <property type="protein sequence ID" value="ADG97415.1"/>
    <property type="molecule type" value="Genomic_DNA"/>
</dbReference>
<feature type="compositionally biased region" description="Basic and acidic residues" evidence="1">
    <location>
        <begin position="10"/>
        <end position="19"/>
    </location>
</feature>
<organism evidence="3 4">
    <name type="scientific">Segniliparus rotundus (strain ATCC BAA-972 / CDC 1076 / CIP 108378 / DSM 44985 / JCM 13578)</name>
    <dbReference type="NCBI Taxonomy" id="640132"/>
    <lineage>
        <taxon>Bacteria</taxon>
        <taxon>Bacillati</taxon>
        <taxon>Actinomycetota</taxon>
        <taxon>Actinomycetes</taxon>
        <taxon>Mycobacteriales</taxon>
        <taxon>Segniliparaceae</taxon>
        <taxon>Segniliparus</taxon>
    </lineage>
</organism>
<protein>
    <submittedName>
        <fullName evidence="3">Uncharacterized protein</fullName>
    </submittedName>
</protein>
<dbReference type="STRING" id="640132.Srot_0942"/>
<keyword evidence="2" id="KW-0472">Membrane</keyword>
<dbReference type="KEGG" id="srt:Srot_0942"/>
<evidence type="ECO:0000313" key="3">
    <source>
        <dbReference type="EMBL" id="ADG97415.1"/>
    </source>
</evidence>
<dbReference type="eggNOG" id="ENOG50337ZN">
    <property type="taxonomic scope" value="Bacteria"/>
</dbReference>
<feature type="compositionally biased region" description="Low complexity" evidence="1">
    <location>
        <begin position="70"/>
        <end position="83"/>
    </location>
</feature>
<sequence>MSNPSIGRPGAEDPFEKMRFRPAGQGPSAAEQNPSPHSRQPESAPSGHVAPSWGWQQHSFPAPDPHQGFPPSHQHAQQAPAQYSAALPEGAGQLVLDTGFFWLAWIFFLTGPSVRVDGVERARNWGKAFVPVPPGQHLVEVYTRYLWPVGRASLPVFVQPGQTAPVFYRAPAIVWCKGAIGHEPQKTPGLVLTFVIFGALALLACVLPFVSLLLTAR</sequence>
<keyword evidence="2" id="KW-0812">Transmembrane</keyword>
<keyword evidence="2" id="KW-1133">Transmembrane helix</keyword>
<feature type="compositionally biased region" description="Polar residues" evidence="1">
    <location>
        <begin position="30"/>
        <end position="43"/>
    </location>
</feature>
<dbReference type="RefSeq" id="WP_013137871.1">
    <property type="nucleotide sequence ID" value="NC_014168.1"/>
</dbReference>
<evidence type="ECO:0000256" key="1">
    <source>
        <dbReference type="SAM" id="MobiDB-lite"/>
    </source>
</evidence>
<evidence type="ECO:0000313" key="4">
    <source>
        <dbReference type="Proteomes" id="UP000002247"/>
    </source>
</evidence>
<accession>D6ZEP1</accession>
<evidence type="ECO:0000256" key="2">
    <source>
        <dbReference type="SAM" id="Phobius"/>
    </source>
</evidence>
<feature type="region of interest" description="Disordered" evidence="1">
    <location>
        <begin position="1"/>
        <end position="83"/>
    </location>
</feature>
<name>D6ZEP1_SEGRD</name>
<gene>
    <name evidence="3" type="ordered locus">Srot_0942</name>
</gene>
<dbReference type="Proteomes" id="UP000002247">
    <property type="component" value="Chromosome"/>
</dbReference>
<reference evidence="3 4" key="1">
    <citation type="journal article" date="2010" name="Stand. Genomic Sci.">
        <title>Complete genome sequence of Segniliparus rotundus type strain (CDC 1076).</title>
        <authorList>
            <person name="Sikorski J."/>
            <person name="Lapidus A."/>
            <person name="Copeland A."/>
            <person name="Misra M."/>
            <person name="Glavina Del Rio T."/>
            <person name="Nolan M."/>
            <person name="Lucas S."/>
            <person name="Chen F."/>
            <person name="Tice H."/>
            <person name="Cheng J.F."/>
            <person name="Jando M."/>
            <person name="Schneider S."/>
            <person name="Bruce D."/>
            <person name="Goodwin L."/>
            <person name="Pitluck S."/>
            <person name="Liolios K."/>
            <person name="Mikhailova N."/>
            <person name="Pati A."/>
            <person name="Ivanova N."/>
            <person name="Mavromatis K."/>
            <person name="Chen A."/>
            <person name="Palaniappan K."/>
            <person name="Chertkov O."/>
            <person name="Land M."/>
            <person name="Hauser L."/>
            <person name="Chang Y.J."/>
            <person name="Jeffries C.D."/>
            <person name="Brettin T."/>
            <person name="Detter J.C."/>
            <person name="Han C."/>
            <person name="Rohde M."/>
            <person name="Goker M."/>
            <person name="Bristow J."/>
            <person name="Eisen J.A."/>
            <person name="Markowitz V."/>
            <person name="Hugenholtz P."/>
            <person name="Kyrpides N.C."/>
            <person name="Klenk H.P."/>
        </authorList>
    </citation>
    <scope>NUCLEOTIDE SEQUENCE [LARGE SCALE GENOMIC DNA]</scope>
    <source>
        <strain evidence="4">ATCC BAA-972 / CDC 1076 / CIP 108378 / DSM 44985 / JCM 13578</strain>
    </source>
</reference>
<dbReference type="HOGENOM" id="CLU_1271545_0_0_11"/>
<feature type="transmembrane region" description="Helical" evidence="2">
    <location>
        <begin position="190"/>
        <end position="214"/>
    </location>
</feature>
<keyword evidence="4" id="KW-1185">Reference proteome</keyword>
<dbReference type="AlphaFoldDB" id="D6ZEP1"/>
<proteinExistence type="predicted"/>